<organism evidence="2">
    <name type="scientific">Bicosoecida sp. CB-2014</name>
    <dbReference type="NCBI Taxonomy" id="1486930"/>
    <lineage>
        <taxon>Eukaryota</taxon>
        <taxon>Sar</taxon>
        <taxon>Stramenopiles</taxon>
        <taxon>Bigyra</taxon>
        <taxon>Opalozoa</taxon>
        <taxon>Bicosoecida</taxon>
    </lineage>
</organism>
<evidence type="ECO:0000313" key="2">
    <source>
        <dbReference type="EMBL" id="CAD8918317.1"/>
    </source>
</evidence>
<dbReference type="InterPro" id="IPR000608">
    <property type="entry name" value="UBC"/>
</dbReference>
<dbReference type="PANTHER" id="PTHR24067">
    <property type="entry name" value="UBIQUITIN-CONJUGATING ENZYME E2"/>
    <property type="match status" value="1"/>
</dbReference>
<dbReference type="FunFam" id="3.10.110.10:FF:000051">
    <property type="entry name" value="ubiquitin-conjugating enzyme E2 R2-like"/>
    <property type="match status" value="1"/>
</dbReference>
<dbReference type="InterPro" id="IPR016135">
    <property type="entry name" value="UBQ-conjugating_enzyme/RWD"/>
</dbReference>
<name>A0A7S1CHY3_9STRA</name>
<accession>A0A7S1CHY3</accession>
<feature type="domain" description="UBC core" evidence="1">
    <location>
        <begin position="3"/>
        <end position="167"/>
    </location>
</feature>
<dbReference type="SMART" id="SM00212">
    <property type="entry name" value="UBCc"/>
    <property type="match status" value="1"/>
</dbReference>
<dbReference type="AlphaFoldDB" id="A0A7S1CHY3"/>
<dbReference type="EMBL" id="HBFS01017150">
    <property type="protein sequence ID" value="CAD8918317.1"/>
    <property type="molecule type" value="Transcribed_RNA"/>
</dbReference>
<sequence length="169" mass="18798">MAMATKRLAAEFKELCRTTTDGLVAGPLSDDDLFRWEALIMGPEGTPYEFGVFRAILTFPTTYPMKPPKMVFTTPITHPNVYGEGARRGEVCISILHAPGEDRFGYEKSYERWTPVQSIEKVLLSVISMLAEPNAESPANIDAAKLWRDDRASFDAVVRAEARRSLGLA</sequence>
<dbReference type="Gene3D" id="3.10.110.10">
    <property type="entry name" value="Ubiquitin Conjugating Enzyme"/>
    <property type="match status" value="1"/>
</dbReference>
<dbReference type="InterPro" id="IPR050113">
    <property type="entry name" value="Ub_conjugating_enzyme"/>
</dbReference>
<protein>
    <recommendedName>
        <fullName evidence="1">UBC core domain-containing protein</fullName>
    </recommendedName>
</protein>
<dbReference type="SUPFAM" id="SSF54495">
    <property type="entry name" value="UBC-like"/>
    <property type="match status" value="1"/>
</dbReference>
<gene>
    <name evidence="2" type="ORF">BSP0115_LOCUS11578</name>
</gene>
<evidence type="ECO:0000259" key="1">
    <source>
        <dbReference type="PROSITE" id="PS50127"/>
    </source>
</evidence>
<reference evidence="2" key="1">
    <citation type="submission" date="2021-01" db="EMBL/GenBank/DDBJ databases">
        <authorList>
            <person name="Corre E."/>
            <person name="Pelletier E."/>
            <person name="Niang G."/>
            <person name="Scheremetjew M."/>
            <person name="Finn R."/>
            <person name="Kale V."/>
            <person name="Holt S."/>
            <person name="Cochrane G."/>
            <person name="Meng A."/>
            <person name="Brown T."/>
            <person name="Cohen L."/>
        </authorList>
    </citation>
    <scope>NUCLEOTIDE SEQUENCE</scope>
    <source>
        <strain evidence="2">Ms1</strain>
    </source>
</reference>
<dbReference type="Pfam" id="PF00179">
    <property type="entry name" value="UQ_con"/>
    <property type="match status" value="1"/>
</dbReference>
<dbReference type="PROSITE" id="PS50127">
    <property type="entry name" value="UBC_2"/>
    <property type="match status" value="1"/>
</dbReference>
<proteinExistence type="predicted"/>